<organism evidence="1">
    <name type="scientific">bioreactor metagenome</name>
    <dbReference type="NCBI Taxonomy" id="1076179"/>
    <lineage>
        <taxon>unclassified sequences</taxon>
        <taxon>metagenomes</taxon>
        <taxon>ecological metagenomes</taxon>
    </lineage>
</organism>
<reference evidence="1" key="1">
    <citation type="submission" date="2019-08" db="EMBL/GenBank/DDBJ databases">
        <authorList>
            <person name="Kucharzyk K."/>
            <person name="Murdoch R.W."/>
            <person name="Higgins S."/>
            <person name="Loffler F."/>
        </authorList>
    </citation>
    <scope>NUCLEOTIDE SEQUENCE</scope>
</reference>
<evidence type="ECO:0000313" key="1">
    <source>
        <dbReference type="EMBL" id="MPN07306.1"/>
    </source>
</evidence>
<gene>
    <name evidence="1" type="ORF">SDC9_154572</name>
</gene>
<dbReference type="EMBL" id="VSSQ01053263">
    <property type="protein sequence ID" value="MPN07306.1"/>
    <property type="molecule type" value="Genomic_DNA"/>
</dbReference>
<name>A0A645F0U9_9ZZZZ</name>
<sequence>MDSKTCADKNWHHQHKKHCLDESFVNLNVPRIIIVAKQSRKAHMEHESN</sequence>
<comment type="caution">
    <text evidence="1">The sequence shown here is derived from an EMBL/GenBank/DDBJ whole genome shotgun (WGS) entry which is preliminary data.</text>
</comment>
<proteinExistence type="predicted"/>
<dbReference type="AlphaFoldDB" id="A0A645F0U9"/>
<protein>
    <submittedName>
        <fullName evidence="1">Uncharacterized protein</fullName>
    </submittedName>
</protein>
<accession>A0A645F0U9</accession>